<proteinExistence type="predicted"/>
<accession>A0ACB9G6P3</accession>
<reference evidence="1 2" key="2">
    <citation type="journal article" date="2022" name="Mol. Ecol. Resour.">
        <title>The genomes of chicory, endive, great burdock and yacon provide insights into Asteraceae paleo-polyploidization history and plant inulin production.</title>
        <authorList>
            <person name="Fan W."/>
            <person name="Wang S."/>
            <person name="Wang H."/>
            <person name="Wang A."/>
            <person name="Jiang F."/>
            <person name="Liu H."/>
            <person name="Zhao H."/>
            <person name="Xu D."/>
            <person name="Zhang Y."/>
        </authorList>
    </citation>
    <scope>NUCLEOTIDE SEQUENCE [LARGE SCALE GENOMIC DNA]</scope>
    <source>
        <strain evidence="2">cv. Punajuju</strain>
        <tissue evidence="1">Leaves</tissue>
    </source>
</reference>
<dbReference type="EMBL" id="CM042010">
    <property type="protein sequence ID" value="KAI3778730.1"/>
    <property type="molecule type" value="Genomic_DNA"/>
</dbReference>
<protein>
    <submittedName>
        <fullName evidence="1">Uncharacterized protein</fullName>
    </submittedName>
</protein>
<evidence type="ECO:0000313" key="1">
    <source>
        <dbReference type="EMBL" id="KAI3778730.1"/>
    </source>
</evidence>
<comment type="caution">
    <text evidence="1">The sequence shown here is derived from an EMBL/GenBank/DDBJ whole genome shotgun (WGS) entry which is preliminary data.</text>
</comment>
<name>A0ACB9G6P3_CICIN</name>
<dbReference type="Proteomes" id="UP001055811">
    <property type="component" value="Linkage Group LG02"/>
</dbReference>
<keyword evidence="2" id="KW-1185">Reference proteome</keyword>
<organism evidence="1 2">
    <name type="scientific">Cichorium intybus</name>
    <name type="common">Chicory</name>
    <dbReference type="NCBI Taxonomy" id="13427"/>
    <lineage>
        <taxon>Eukaryota</taxon>
        <taxon>Viridiplantae</taxon>
        <taxon>Streptophyta</taxon>
        <taxon>Embryophyta</taxon>
        <taxon>Tracheophyta</taxon>
        <taxon>Spermatophyta</taxon>
        <taxon>Magnoliopsida</taxon>
        <taxon>eudicotyledons</taxon>
        <taxon>Gunneridae</taxon>
        <taxon>Pentapetalae</taxon>
        <taxon>asterids</taxon>
        <taxon>campanulids</taxon>
        <taxon>Asterales</taxon>
        <taxon>Asteraceae</taxon>
        <taxon>Cichorioideae</taxon>
        <taxon>Cichorieae</taxon>
        <taxon>Cichoriinae</taxon>
        <taxon>Cichorium</taxon>
    </lineage>
</organism>
<sequence>MIPAGFKDQLLDIHSCTDPRLNFSWFFHLQLFLKSVDKDSDSAIAAEFYPALPPFYLHLRPLRVCAGGLQPFSQHGGSIIDLRRCSKLSPTYSNNGMIIFSTLGENASTNLNQDWQDGYLSGSVWMSHATSGDNIKSMATLRIRYLVNDLQKYLQKRPQVANPLYLSVQEIASHLQTFMLIYLQVRCSNSFPVKDVHPGSMVFLWSGLGSTQDEHDLHAVSDCGFFTNIPEEARLPDLIDAPVFYPTEKEFEDTLKYISSIREKVEAYGICRIVPPSSWKPPCPL</sequence>
<evidence type="ECO:0000313" key="2">
    <source>
        <dbReference type="Proteomes" id="UP001055811"/>
    </source>
</evidence>
<gene>
    <name evidence="1" type="ORF">L2E82_08113</name>
</gene>
<reference evidence="2" key="1">
    <citation type="journal article" date="2022" name="Mol. Ecol. Resour.">
        <title>The genomes of chicory, endive, great burdock and yacon provide insights into Asteraceae palaeo-polyploidization history and plant inulin production.</title>
        <authorList>
            <person name="Fan W."/>
            <person name="Wang S."/>
            <person name="Wang H."/>
            <person name="Wang A."/>
            <person name="Jiang F."/>
            <person name="Liu H."/>
            <person name="Zhao H."/>
            <person name="Xu D."/>
            <person name="Zhang Y."/>
        </authorList>
    </citation>
    <scope>NUCLEOTIDE SEQUENCE [LARGE SCALE GENOMIC DNA]</scope>
    <source>
        <strain evidence="2">cv. Punajuju</strain>
    </source>
</reference>